<dbReference type="CDD" id="cd17546">
    <property type="entry name" value="REC_hyHK_CKI1_RcsC-like"/>
    <property type="match status" value="1"/>
</dbReference>
<gene>
    <name evidence="6" type="ORF">SAMN05216249_1048</name>
</gene>
<dbReference type="SMART" id="SM00448">
    <property type="entry name" value="REC"/>
    <property type="match status" value="1"/>
</dbReference>
<keyword evidence="2 4" id="KW-0597">Phosphoprotein</keyword>
<evidence type="ECO:0000313" key="6">
    <source>
        <dbReference type="EMBL" id="SFA86617.1"/>
    </source>
</evidence>
<dbReference type="InterPro" id="IPR011006">
    <property type="entry name" value="CheY-like_superfamily"/>
</dbReference>
<dbReference type="GO" id="GO:0000160">
    <property type="term" value="P:phosphorelay signal transduction system"/>
    <property type="evidence" value="ECO:0007669"/>
    <property type="project" value="InterPro"/>
</dbReference>
<dbReference type="Pfam" id="PF00072">
    <property type="entry name" value="Response_reg"/>
    <property type="match status" value="1"/>
</dbReference>
<dbReference type="OrthoDB" id="9797769at2"/>
<dbReference type="PANTHER" id="PTHR43719:SF28">
    <property type="entry name" value="PEROXIDE STRESS-ACTIVATED HISTIDINE KINASE MAK1-RELATED"/>
    <property type="match status" value="1"/>
</dbReference>
<keyword evidence="7" id="KW-1185">Reference proteome</keyword>
<name>A0A1I0WDX9_9FIRM</name>
<dbReference type="EMBL" id="FOJY01000004">
    <property type="protein sequence ID" value="SFA86617.1"/>
    <property type="molecule type" value="Genomic_DNA"/>
</dbReference>
<dbReference type="SUPFAM" id="SSF52172">
    <property type="entry name" value="CheY-like"/>
    <property type="match status" value="1"/>
</dbReference>
<evidence type="ECO:0000256" key="2">
    <source>
        <dbReference type="ARBA" id="ARBA00022553"/>
    </source>
</evidence>
<evidence type="ECO:0000313" key="7">
    <source>
        <dbReference type="Proteomes" id="UP000198838"/>
    </source>
</evidence>
<evidence type="ECO:0000256" key="4">
    <source>
        <dbReference type="PROSITE-ProRule" id="PRU00169"/>
    </source>
</evidence>
<evidence type="ECO:0000259" key="5">
    <source>
        <dbReference type="PROSITE" id="PS50110"/>
    </source>
</evidence>
<dbReference type="InterPro" id="IPR050956">
    <property type="entry name" value="2C_system_His_kinase"/>
</dbReference>
<dbReference type="RefSeq" id="WP_092870674.1">
    <property type="nucleotide sequence ID" value="NZ_FOJY01000004.1"/>
</dbReference>
<proteinExistence type="predicted"/>
<dbReference type="PANTHER" id="PTHR43719">
    <property type="entry name" value="TWO-COMPONENT HISTIDINE KINASE"/>
    <property type="match status" value="1"/>
</dbReference>
<reference evidence="6 7" key="1">
    <citation type="submission" date="2016-10" db="EMBL/GenBank/DDBJ databases">
        <authorList>
            <person name="de Groot N.N."/>
        </authorList>
    </citation>
    <scope>NUCLEOTIDE SEQUENCE [LARGE SCALE GENOMIC DNA]</scope>
    <source>
        <strain evidence="6 7">DSM 5522</strain>
    </source>
</reference>
<comment type="function">
    <text evidence="3">May play the central regulatory role in sporulation. It may be an element of the effector pathway responsible for the activation of sporulation genes in response to nutritional stress. Spo0A may act in concert with spo0H (a sigma factor) to control the expression of some genes that are critical to the sporulation process.</text>
</comment>
<dbReference type="STRING" id="1120918.SAMN05216249_1048"/>
<organism evidence="6 7">
    <name type="scientific">Acetitomaculum ruminis DSM 5522</name>
    <dbReference type="NCBI Taxonomy" id="1120918"/>
    <lineage>
        <taxon>Bacteria</taxon>
        <taxon>Bacillati</taxon>
        <taxon>Bacillota</taxon>
        <taxon>Clostridia</taxon>
        <taxon>Lachnospirales</taxon>
        <taxon>Lachnospiraceae</taxon>
        <taxon>Acetitomaculum</taxon>
    </lineage>
</organism>
<dbReference type="Gene3D" id="3.40.50.2300">
    <property type="match status" value="1"/>
</dbReference>
<feature type="domain" description="Response regulatory" evidence="5">
    <location>
        <begin position="2"/>
        <end position="128"/>
    </location>
</feature>
<feature type="modified residue" description="4-aspartylphosphate" evidence="4">
    <location>
        <position position="55"/>
    </location>
</feature>
<dbReference type="PROSITE" id="PS50110">
    <property type="entry name" value="RESPONSE_REGULATORY"/>
    <property type="match status" value="1"/>
</dbReference>
<dbReference type="InterPro" id="IPR001789">
    <property type="entry name" value="Sig_transdc_resp-reg_receiver"/>
</dbReference>
<dbReference type="AlphaFoldDB" id="A0A1I0WDX9"/>
<accession>A0A1I0WDX9</accession>
<protein>
    <recommendedName>
        <fullName evidence="1">Stage 0 sporulation protein A homolog</fullName>
    </recommendedName>
</protein>
<evidence type="ECO:0000256" key="1">
    <source>
        <dbReference type="ARBA" id="ARBA00018672"/>
    </source>
</evidence>
<dbReference type="Proteomes" id="UP000198838">
    <property type="component" value="Unassembled WGS sequence"/>
</dbReference>
<sequence>MKILIAEDDFATRKYLKKLLSNYGECDITVNGEEAVDAFIMAVEDDEPYDLVWLDVMMPVMDGFQALQAIRSIETERNIPDDKITKIIVNTALNNKAQVDKAFELGCTVYIGKPIDIKKVEEVLKKYGFSK</sequence>
<evidence type="ECO:0000256" key="3">
    <source>
        <dbReference type="ARBA" id="ARBA00024867"/>
    </source>
</evidence>